<evidence type="ECO:0000313" key="3">
    <source>
        <dbReference type="Proteomes" id="UP001209713"/>
    </source>
</evidence>
<keyword evidence="3" id="KW-1185">Reference proteome</keyword>
<name>A0ABT2YTS8_9GAMM</name>
<comment type="caution">
    <text evidence="2">The sequence shown here is derived from an EMBL/GenBank/DDBJ whole genome shotgun (WGS) entry which is preliminary data.</text>
</comment>
<feature type="transmembrane region" description="Helical" evidence="1">
    <location>
        <begin position="38"/>
        <end position="55"/>
    </location>
</feature>
<dbReference type="RefSeq" id="WP_263530648.1">
    <property type="nucleotide sequence ID" value="NZ_JAOVZB010000004.1"/>
</dbReference>
<accession>A0ABT2YTS8</accession>
<evidence type="ECO:0000313" key="2">
    <source>
        <dbReference type="EMBL" id="MCV2403271.1"/>
    </source>
</evidence>
<gene>
    <name evidence="2" type="ORF">OFY17_10305</name>
</gene>
<protein>
    <submittedName>
        <fullName evidence="2">Uncharacterized protein</fullName>
    </submittedName>
</protein>
<organism evidence="2 3">
    <name type="scientific">Marinomonas sargassi</name>
    <dbReference type="NCBI Taxonomy" id="2984494"/>
    <lineage>
        <taxon>Bacteria</taxon>
        <taxon>Pseudomonadati</taxon>
        <taxon>Pseudomonadota</taxon>
        <taxon>Gammaproteobacteria</taxon>
        <taxon>Oceanospirillales</taxon>
        <taxon>Oceanospirillaceae</taxon>
        <taxon>Marinomonas</taxon>
    </lineage>
</organism>
<dbReference type="EMBL" id="JAOVZB010000004">
    <property type="protein sequence ID" value="MCV2403271.1"/>
    <property type="molecule type" value="Genomic_DNA"/>
</dbReference>
<evidence type="ECO:0000256" key="1">
    <source>
        <dbReference type="SAM" id="Phobius"/>
    </source>
</evidence>
<keyword evidence="1" id="KW-0472">Membrane</keyword>
<reference evidence="2 3" key="1">
    <citation type="submission" date="2022-10" db="EMBL/GenBank/DDBJ databases">
        <title>Marinomonas transparenta sp. nov. and Marinomonas sargassi sp. nov., isolated from marine alga (Sargassum natans (L.) Gaillon).</title>
        <authorList>
            <person name="Wang Y."/>
        </authorList>
    </citation>
    <scope>NUCLEOTIDE SEQUENCE [LARGE SCALE GENOMIC DNA]</scope>
    <source>
        <strain evidence="2 3">C2222</strain>
    </source>
</reference>
<sequence>MKDKEKEVKSNRIDTLSRWSSGDIKVRIDGEKKKKQRGVSLVFIFFIILFFLVRLEVLESFFLSIISGLCVHFITRGRN</sequence>
<proteinExistence type="predicted"/>
<dbReference type="Proteomes" id="UP001209713">
    <property type="component" value="Unassembled WGS sequence"/>
</dbReference>
<keyword evidence="1" id="KW-1133">Transmembrane helix</keyword>
<keyword evidence="1" id="KW-0812">Transmembrane</keyword>